<proteinExistence type="predicted"/>
<organism evidence="1 2">
    <name type="scientific">Pycnococcus provasolii</name>
    <dbReference type="NCBI Taxonomy" id="41880"/>
    <lineage>
        <taxon>Eukaryota</taxon>
        <taxon>Viridiplantae</taxon>
        <taxon>Chlorophyta</taxon>
        <taxon>Pseudoscourfieldiophyceae</taxon>
        <taxon>Pseudoscourfieldiales</taxon>
        <taxon>Pycnococcaceae</taxon>
        <taxon>Pycnococcus</taxon>
    </lineage>
</organism>
<dbReference type="PANTHER" id="PTHR14139:SF2">
    <property type="entry name" value="CALSYNTENIN-1"/>
    <property type="match status" value="1"/>
</dbReference>
<name>A0A830HKW4_9CHLO</name>
<gene>
    <name evidence="1" type="ORF">PPROV_000491800</name>
</gene>
<dbReference type="AlphaFoldDB" id="A0A830HKW4"/>
<sequence>MAWTLTDVEGLTGPSKTMSLAVQSVNQLPVLTMGTYTTAATYGEGDTAIVLDNQITLSDADHTTLASATVAVTTGFESGKDTLLVGAGSTVTSSYAAATGVLTLTGGATLADYQAALRLVSYSNTAEDASTGKRVMTFTVTDGAGGTATGTREVQFSTVLDGTTLTGTVSSLTSVAKSALVQSTLVVTDPDSAMVSKATITIATGCASGDVLTVSDMHPEIVASFSGCVLTLTGDSSKANYQAKMRTIRITVTSGDIERMVSFVATDSTGKSGNTLSRSFYFTALTKLPTVTSATSVPTSGGTVTITGTKFWTHVTQPGDARGDRVDRMHEYRGDRCGDQAGVHARRGCGKLAHC</sequence>
<dbReference type="Proteomes" id="UP000660262">
    <property type="component" value="Unassembled WGS sequence"/>
</dbReference>
<protein>
    <submittedName>
        <fullName evidence="1">Uncharacterized protein</fullName>
    </submittedName>
</protein>
<comment type="caution">
    <text evidence="1">The sequence shown here is derived from an EMBL/GenBank/DDBJ whole genome shotgun (WGS) entry which is preliminary data.</text>
</comment>
<evidence type="ECO:0000313" key="1">
    <source>
        <dbReference type="EMBL" id="GHP06171.1"/>
    </source>
</evidence>
<dbReference type="PANTHER" id="PTHR14139">
    <property type="entry name" value="CALSYNTENIN"/>
    <property type="match status" value="1"/>
</dbReference>
<dbReference type="EMBL" id="BNJQ01000012">
    <property type="protein sequence ID" value="GHP06171.1"/>
    <property type="molecule type" value="Genomic_DNA"/>
</dbReference>
<keyword evidence="2" id="KW-1185">Reference proteome</keyword>
<accession>A0A830HKW4</accession>
<reference evidence="1" key="1">
    <citation type="submission" date="2020-10" db="EMBL/GenBank/DDBJ databases">
        <title>Unveiling of a novel bifunctional photoreceptor, Dualchrome1, isolated from a cosmopolitan green alga.</title>
        <authorList>
            <person name="Suzuki S."/>
            <person name="Kawachi M."/>
        </authorList>
    </citation>
    <scope>NUCLEOTIDE SEQUENCE</scope>
    <source>
        <strain evidence="1">NIES 2893</strain>
    </source>
</reference>
<evidence type="ECO:0000313" key="2">
    <source>
        <dbReference type="Proteomes" id="UP000660262"/>
    </source>
</evidence>